<feature type="region of interest" description="Disordered" evidence="1">
    <location>
        <begin position="95"/>
        <end position="157"/>
    </location>
</feature>
<organism evidence="2 4">
    <name type="scientific">Didymodactylos carnosus</name>
    <dbReference type="NCBI Taxonomy" id="1234261"/>
    <lineage>
        <taxon>Eukaryota</taxon>
        <taxon>Metazoa</taxon>
        <taxon>Spiralia</taxon>
        <taxon>Gnathifera</taxon>
        <taxon>Rotifera</taxon>
        <taxon>Eurotatoria</taxon>
        <taxon>Bdelloidea</taxon>
        <taxon>Philodinida</taxon>
        <taxon>Philodinidae</taxon>
        <taxon>Didymodactylos</taxon>
    </lineage>
</organism>
<comment type="caution">
    <text evidence="2">The sequence shown here is derived from an EMBL/GenBank/DDBJ whole genome shotgun (WGS) entry which is preliminary data.</text>
</comment>
<reference evidence="2" key="1">
    <citation type="submission" date="2021-02" db="EMBL/GenBank/DDBJ databases">
        <authorList>
            <person name="Nowell W R."/>
        </authorList>
    </citation>
    <scope>NUCLEOTIDE SEQUENCE</scope>
</reference>
<evidence type="ECO:0000313" key="3">
    <source>
        <dbReference type="EMBL" id="CAF4035622.1"/>
    </source>
</evidence>
<gene>
    <name evidence="2" type="ORF">GPM918_LOCUS26532</name>
    <name evidence="3" type="ORF">SRO942_LOCUS26703</name>
</gene>
<dbReference type="AlphaFoldDB" id="A0A815AMI9"/>
<accession>A0A815AMI9</accession>
<feature type="compositionally biased region" description="Polar residues" evidence="1">
    <location>
        <begin position="54"/>
        <end position="63"/>
    </location>
</feature>
<evidence type="ECO:0000256" key="1">
    <source>
        <dbReference type="SAM" id="MobiDB-lite"/>
    </source>
</evidence>
<name>A0A815AMI9_9BILA</name>
<evidence type="ECO:0000313" key="4">
    <source>
        <dbReference type="Proteomes" id="UP000663829"/>
    </source>
</evidence>
<proteinExistence type="predicted"/>
<dbReference type="Proteomes" id="UP000681722">
    <property type="component" value="Unassembled WGS sequence"/>
</dbReference>
<evidence type="ECO:0000313" key="2">
    <source>
        <dbReference type="EMBL" id="CAF1259443.1"/>
    </source>
</evidence>
<dbReference type="EMBL" id="CAJOBC010018063">
    <property type="protein sequence ID" value="CAF4035622.1"/>
    <property type="molecule type" value="Genomic_DNA"/>
</dbReference>
<feature type="compositionally biased region" description="Polar residues" evidence="1">
    <location>
        <begin position="95"/>
        <end position="116"/>
    </location>
</feature>
<keyword evidence="4" id="KW-1185">Reference proteome</keyword>
<dbReference type="Proteomes" id="UP000663829">
    <property type="component" value="Unassembled WGS sequence"/>
</dbReference>
<protein>
    <submittedName>
        <fullName evidence="2">Uncharacterized protein</fullName>
    </submittedName>
</protein>
<sequence length="157" mass="17395">MVLTDDEGHINGYNAGADDQDDENSFQSSDGDRKSNFDPYPLSSKNDQEEMSCSFDNEMNSTHGSEHGDDALSSFDLDESLLNFTRTQLSSALNISSTSMSSKRTRLSFSDSLETFQQQEDQEDEQQDKIIISRTSSSRKSVLKTSKGPVNIENVGS</sequence>
<feature type="compositionally biased region" description="Low complexity" evidence="1">
    <location>
        <begin position="129"/>
        <end position="147"/>
    </location>
</feature>
<feature type="region of interest" description="Disordered" evidence="1">
    <location>
        <begin position="1"/>
        <end position="73"/>
    </location>
</feature>
<dbReference type="EMBL" id="CAJNOQ010010728">
    <property type="protein sequence ID" value="CAF1259443.1"/>
    <property type="molecule type" value="Genomic_DNA"/>
</dbReference>